<dbReference type="AlphaFoldDB" id="A0AA88GEU5"/>
<dbReference type="Proteomes" id="UP000816034">
    <property type="component" value="Unassembled WGS sequence"/>
</dbReference>
<dbReference type="RefSeq" id="XP_044541911.1">
    <property type="nucleotide sequence ID" value="XM_044689037.1"/>
</dbReference>
<evidence type="ECO:0000313" key="1">
    <source>
        <dbReference type="EMBL" id="KAG2372736.1"/>
    </source>
</evidence>
<accession>A0AA88GEU5</accession>
<protein>
    <submittedName>
        <fullName evidence="1">Uncharacterized protein</fullName>
    </submittedName>
</protein>
<comment type="caution">
    <text evidence="1">The sequence shown here is derived from an EMBL/GenBank/DDBJ whole genome shotgun (WGS) entry which is preliminary data.</text>
</comment>
<dbReference type="GeneID" id="68105641"/>
<evidence type="ECO:0000313" key="2">
    <source>
        <dbReference type="Proteomes" id="UP000816034"/>
    </source>
</evidence>
<reference evidence="1 2" key="1">
    <citation type="journal article" date="2018" name="BMC Genomics">
        <title>The genome of Naegleria lovaniensis, the basis for a comparative approach to unravel pathogenicity factors of the human pathogenic amoeba N. fowleri.</title>
        <authorList>
            <person name="Liechti N."/>
            <person name="Schurch N."/>
            <person name="Bruggmann R."/>
            <person name="Wittwer M."/>
        </authorList>
    </citation>
    <scope>NUCLEOTIDE SEQUENCE [LARGE SCALE GENOMIC DNA]</scope>
    <source>
        <strain evidence="1 2">ATCC 30569</strain>
    </source>
</reference>
<sequence>MPRNSKEQVDDDRDHHANVSNVTTIAQNELLLHGGVSIPPELWLHMAQYIGSLKDLLSFALCHSHLLQLLFNQNLKLKTTTSSEFILQMSPTALQMKFGKVDKSQWNQMLMNENDLFQVTQQQVWKSLVCYYFPNFEKSLNVKNWMHVLKRRIQHLKLYTPQLLPLKPQISSAHFTLVSFTDLFIPKGDDLFIENCEWIYKCPLKYEELNEGNHIIKGSSQNLPDIQFCSVCSKNVYLVRNQVELKDHVLKGNCVAYTSEPKQVFPRLMGSIAYNPRFPQQPTALR</sequence>
<dbReference type="EMBL" id="PYSW02000068">
    <property type="protein sequence ID" value="KAG2372736.1"/>
    <property type="molecule type" value="Genomic_DNA"/>
</dbReference>
<organism evidence="1 2">
    <name type="scientific">Naegleria lovaniensis</name>
    <name type="common">Amoeba</name>
    <dbReference type="NCBI Taxonomy" id="51637"/>
    <lineage>
        <taxon>Eukaryota</taxon>
        <taxon>Discoba</taxon>
        <taxon>Heterolobosea</taxon>
        <taxon>Tetramitia</taxon>
        <taxon>Eutetramitia</taxon>
        <taxon>Vahlkampfiidae</taxon>
        <taxon>Naegleria</taxon>
    </lineage>
</organism>
<gene>
    <name evidence="1" type="ORF">C9374_013188</name>
</gene>
<proteinExistence type="predicted"/>
<keyword evidence="2" id="KW-1185">Reference proteome</keyword>
<name>A0AA88GEU5_NAELO</name>